<dbReference type="Proteomes" id="UP000298337">
    <property type="component" value="Unassembled WGS sequence"/>
</dbReference>
<proteinExistence type="predicted"/>
<evidence type="ECO:0000256" key="1">
    <source>
        <dbReference type="SAM" id="MobiDB-lite"/>
    </source>
</evidence>
<keyword evidence="3" id="KW-1185">Reference proteome</keyword>
<comment type="caution">
    <text evidence="2">The sequence shown here is derived from an EMBL/GenBank/DDBJ whole genome shotgun (WGS) entry which is preliminary data.</text>
</comment>
<evidence type="ECO:0000313" key="2">
    <source>
        <dbReference type="EMBL" id="TGE05584.1"/>
    </source>
</evidence>
<gene>
    <name evidence="2" type="ORF">EU556_19990</name>
</gene>
<organism evidence="2 3">
    <name type="scientific">Hymenobacter fodinae</name>
    <dbReference type="NCBI Taxonomy" id="2510796"/>
    <lineage>
        <taxon>Bacteria</taxon>
        <taxon>Pseudomonadati</taxon>
        <taxon>Bacteroidota</taxon>
        <taxon>Cytophagia</taxon>
        <taxon>Cytophagales</taxon>
        <taxon>Hymenobacteraceae</taxon>
        <taxon>Hymenobacter</taxon>
    </lineage>
</organism>
<evidence type="ECO:0000313" key="3">
    <source>
        <dbReference type="Proteomes" id="UP000298337"/>
    </source>
</evidence>
<sequence>MTSKPPHGPTAFLNNPHTSIHPQVTGARVVQVPAAPVKPAPKRTHLAEPLLSVRLPNRVTLSSELVKQVNDAKRQPGETLAKQANKFGKGSPVELVPPATGRGHTDGIWHLDTRPTAGRRLPKTTDSRYEFATSHNLHRDHFSRPIGVGQPRQVRSRLQFRLGEEVVGAPGYYRLHPV</sequence>
<dbReference type="AlphaFoldDB" id="A0A4Z0P2K5"/>
<feature type="region of interest" description="Disordered" evidence="1">
    <location>
        <begin position="1"/>
        <end position="20"/>
    </location>
</feature>
<dbReference type="RefSeq" id="WP_135435897.1">
    <property type="nucleotide sequence ID" value="NZ_SRLA01000004.1"/>
</dbReference>
<feature type="compositionally biased region" description="Basic and acidic residues" evidence="1">
    <location>
        <begin position="103"/>
        <end position="113"/>
    </location>
</feature>
<accession>A0A4Z0P2K5</accession>
<protein>
    <submittedName>
        <fullName evidence="2">Uncharacterized protein</fullName>
    </submittedName>
</protein>
<dbReference type="EMBL" id="SRLA01000004">
    <property type="protein sequence ID" value="TGE05584.1"/>
    <property type="molecule type" value="Genomic_DNA"/>
</dbReference>
<dbReference type="OrthoDB" id="981754at2"/>
<feature type="region of interest" description="Disordered" evidence="1">
    <location>
        <begin position="85"/>
        <end position="122"/>
    </location>
</feature>
<name>A0A4Z0P2K5_9BACT</name>
<reference evidence="2 3" key="1">
    <citation type="submission" date="2019-04" db="EMBL/GenBank/DDBJ databases">
        <authorList>
            <person name="Feng G."/>
            <person name="Zhang J."/>
            <person name="Zhu H."/>
        </authorList>
    </citation>
    <scope>NUCLEOTIDE SEQUENCE [LARGE SCALE GENOMIC DNA]</scope>
    <source>
        <strain evidence="2 3">92R-1</strain>
    </source>
</reference>